<dbReference type="RefSeq" id="WP_232849582.1">
    <property type="nucleotide sequence ID" value="NZ_JAFGZD010000020.1"/>
</dbReference>
<evidence type="ECO:0008006" key="3">
    <source>
        <dbReference type="Google" id="ProtNLM"/>
    </source>
</evidence>
<comment type="caution">
    <text evidence="1">The sequence shown here is derived from an EMBL/GenBank/DDBJ whole genome shotgun (WGS) entry which is preliminary data.</text>
</comment>
<reference evidence="1 2" key="1">
    <citation type="submission" date="2022-10" db="EMBL/GenBank/DDBJ databases">
        <title>Characterization of Pseudomonas capsici strains from pepper and tomato in Georgia.</title>
        <authorList>
            <person name="Zhao M."/>
            <person name="Dutta B."/>
        </authorList>
    </citation>
    <scope>NUCLEOTIDE SEQUENCE [LARGE SCALE GENOMIC DNA]</scope>
    <source>
        <strain evidence="1 2">Pc20-5</strain>
    </source>
</reference>
<organism evidence="1 2">
    <name type="scientific">Pseudomonas capsici</name>
    <dbReference type="NCBI Taxonomy" id="2810614"/>
    <lineage>
        <taxon>Bacteria</taxon>
        <taxon>Pseudomonadati</taxon>
        <taxon>Pseudomonadota</taxon>
        <taxon>Gammaproteobacteria</taxon>
        <taxon>Pseudomonadales</taxon>
        <taxon>Pseudomonadaceae</taxon>
        <taxon>Pseudomonas</taxon>
    </lineage>
</organism>
<dbReference type="EMBL" id="JAOXML010000006">
    <property type="protein sequence ID" value="MCV4376942.1"/>
    <property type="molecule type" value="Genomic_DNA"/>
</dbReference>
<dbReference type="Proteomes" id="UP001207294">
    <property type="component" value="Unassembled WGS sequence"/>
</dbReference>
<dbReference type="GeneID" id="93563532"/>
<accession>A0ABT3BVQ4</accession>
<evidence type="ECO:0000313" key="1">
    <source>
        <dbReference type="EMBL" id="MCV4376942.1"/>
    </source>
</evidence>
<protein>
    <recommendedName>
        <fullName evidence="3">Lipoprotein</fullName>
    </recommendedName>
</protein>
<keyword evidence="2" id="KW-1185">Reference proteome</keyword>
<name>A0ABT3BVQ4_9PSED</name>
<evidence type="ECO:0000313" key="2">
    <source>
        <dbReference type="Proteomes" id="UP001207294"/>
    </source>
</evidence>
<sequence>MSIYNALLYIFLSLKALPVQTLKLLLPLCLTTLLSACNTTSYDKATIYYDRTQFSSQIVKDVPDLNTPITQHGRCSVIVSTPGSTTGPYYFCTYALTATGLYVQGWDAKQMKYTEIARVDLAALRTVSLYSFLKNKQVQLTEERRQLALSAMIDEGGYIDGDATVRLFDAIKGKGVKVVESEGVVKPPAPAGPIYVPLIIPQVKR</sequence>
<proteinExistence type="predicted"/>
<gene>
    <name evidence="1" type="ORF">OH718_10075</name>
</gene>